<dbReference type="AlphaFoldDB" id="A0A1G8W5J9"/>
<keyword evidence="1" id="KW-0472">Membrane</keyword>
<proteinExistence type="predicted"/>
<gene>
    <name evidence="2" type="ORF">SAMN04490247_3037</name>
</gene>
<evidence type="ECO:0000256" key="1">
    <source>
        <dbReference type="SAM" id="Phobius"/>
    </source>
</evidence>
<dbReference type="Proteomes" id="UP000199225">
    <property type="component" value="Unassembled WGS sequence"/>
</dbReference>
<accession>A0A1G8W5J9</accession>
<sequence length="142" mass="16653">MNETIQAFLPLLGVLLGGFISYFAQTHQQKKDEIRKDKRNKLLAYNTILKLDGSNTPLIHPTHYGMAVDFDYTVYKGKIREVLYDNLHLFDYEIANNIMEIDEVALRAEIMGPEHEDTEEIYDLYKKVIEAIYTDYKNQKMK</sequence>
<dbReference type="RefSeq" id="WP_093194696.1">
    <property type="nucleotide sequence ID" value="NZ_FNEV01000013.1"/>
</dbReference>
<feature type="transmembrane region" description="Helical" evidence="1">
    <location>
        <begin position="6"/>
        <end position="24"/>
    </location>
</feature>
<protein>
    <submittedName>
        <fullName evidence="2">Uncharacterized protein</fullName>
    </submittedName>
</protein>
<keyword evidence="1" id="KW-1133">Transmembrane helix</keyword>
<keyword evidence="3" id="KW-1185">Reference proteome</keyword>
<keyword evidence="1" id="KW-0812">Transmembrane</keyword>
<evidence type="ECO:0000313" key="2">
    <source>
        <dbReference type="EMBL" id="SDJ73568.1"/>
    </source>
</evidence>
<reference evidence="3" key="1">
    <citation type="submission" date="2016-10" db="EMBL/GenBank/DDBJ databases">
        <authorList>
            <person name="Varghese N."/>
            <person name="Submissions S."/>
        </authorList>
    </citation>
    <scope>NUCLEOTIDE SEQUENCE [LARGE SCALE GENOMIC DNA]</scope>
    <source>
        <strain evidence="3">DSM 4771</strain>
    </source>
</reference>
<organism evidence="2 3">
    <name type="scientific">Salimicrobium halophilum</name>
    <dbReference type="NCBI Taxonomy" id="86666"/>
    <lineage>
        <taxon>Bacteria</taxon>
        <taxon>Bacillati</taxon>
        <taxon>Bacillota</taxon>
        <taxon>Bacilli</taxon>
        <taxon>Bacillales</taxon>
        <taxon>Bacillaceae</taxon>
        <taxon>Salimicrobium</taxon>
    </lineage>
</organism>
<dbReference type="STRING" id="86666.SAMN04490247_3037"/>
<name>A0A1G8W5J9_9BACI</name>
<evidence type="ECO:0000313" key="3">
    <source>
        <dbReference type="Proteomes" id="UP000199225"/>
    </source>
</evidence>
<dbReference type="EMBL" id="FNEV01000013">
    <property type="protein sequence ID" value="SDJ73568.1"/>
    <property type="molecule type" value="Genomic_DNA"/>
</dbReference>
<dbReference type="OrthoDB" id="9853593at2"/>